<proteinExistence type="predicted"/>
<evidence type="ECO:0008006" key="4">
    <source>
        <dbReference type="Google" id="ProtNLM"/>
    </source>
</evidence>
<name>A0ABP0AG94_PIPNA</name>
<protein>
    <recommendedName>
        <fullName evidence="4">Intraflagellar transport-associated protein</fullName>
    </recommendedName>
</protein>
<evidence type="ECO:0000256" key="1">
    <source>
        <dbReference type="SAM" id="MobiDB-lite"/>
    </source>
</evidence>
<gene>
    <name evidence="2" type="ORF">MPIPNATIZW_LOCUS17801</name>
</gene>
<feature type="compositionally biased region" description="Basic and acidic residues" evidence="1">
    <location>
        <begin position="189"/>
        <end position="199"/>
    </location>
</feature>
<dbReference type="Pfam" id="PF17722">
    <property type="entry name" value="IFTAP"/>
    <property type="match status" value="1"/>
</dbReference>
<evidence type="ECO:0000313" key="2">
    <source>
        <dbReference type="EMBL" id="CAK6449495.1"/>
    </source>
</evidence>
<sequence>MPAQIPELETMDEDKMIKEVLDKFVNCHEQTYEEFLSTFTYLSKEDNVPQGDLFGTRSSEDIFNSVHFTHENEPDDHCLRSKAIFLRTSSQSSEEEQMVLDEGQRVGSSFGGDLNWAGKVKVDNFLEVEDLDMDEEIKPQMSKDVPLLPGEVEDVSTHIPPGIPPAADILPAAAQALTPAVNPRPTVEGADKQKDKTLGDEVQPFSLDEEFDYDSVILTPKFTAAEIEAIKEQLSKHKRENTNLDLEEPRD</sequence>
<accession>A0ABP0AG94</accession>
<feature type="region of interest" description="Disordered" evidence="1">
    <location>
        <begin position="180"/>
        <end position="205"/>
    </location>
</feature>
<dbReference type="PANTHER" id="PTHR35543:SF1">
    <property type="entry name" value="INTRAFLAGELLAR TRANSPORT-ASSOCIATED PROTEIN"/>
    <property type="match status" value="1"/>
</dbReference>
<keyword evidence="3" id="KW-1185">Reference proteome</keyword>
<evidence type="ECO:0000313" key="3">
    <source>
        <dbReference type="Proteomes" id="UP001314169"/>
    </source>
</evidence>
<dbReference type="InterPro" id="IPR040028">
    <property type="entry name" value="IFTAP"/>
</dbReference>
<reference evidence="2" key="1">
    <citation type="submission" date="2023-12" db="EMBL/GenBank/DDBJ databases">
        <authorList>
            <person name="Brown T."/>
        </authorList>
    </citation>
    <scope>NUCLEOTIDE SEQUENCE</scope>
</reference>
<dbReference type="Proteomes" id="UP001314169">
    <property type="component" value="Chromosome 9"/>
</dbReference>
<organism evidence="2 3">
    <name type="scientific">Pipistrellus nathusii</name>
    <name type="common">Nathusius' pipistrelle</name>
    <dbReference type="NCBI Taxonomy" id="59473"/>
    <lineage>
        <taxon>Eukaryota</taxon>
        <taxon>Metazoa</taxon>
        <taxon>Chordata</taxon>
        <taxon>Craniata</taxon>
        <taxon>Vertebrata</taxon>
        <taxon>Euteleostomi</taxon>
        <taxon>Mammalia</taxon>
        <taxon>Eutheria</taxon>
        <taxon>Laurasiatheria</taxon>
        <taxon>Chiroptera</taxon>
        <taxon>Yangochiroptera</taxon>
        <taxon>Vespertilionidae</taxon>
        <taxon>Pipistrellus</taxon>
    </lineage>
</organism>
<dbReference type="PANTHER" id="PTHR35543">
    <property type="entry name" value="PROTEIN C11ORF74"/>
    <property type="match status" value="1"/>
</dbReference>
<dbReference type="EMBL" id="OY882866">
    <property type="protein sequence ID" value="CAK6449495.1"/>
    <property type="molecule type" value="Genomic_DNA"/>
</dbReference>